<dbReference type="InterPro" id="IPR043675">
    <property type="entry name" value="TrmR_methyltr"/>
</dbReference>
<dbReference type="InterPro" id="IPR050362">
    <property type="entry name" value="Cation-dep_OMT"/>
</dbReference>
<keyword evidence="4" id="KW-0460">Magnesium</keyword>
<dbReference type="AlphaFoldDB" id="A0A0V8JK11"/>
<evidence type="ECO:0000256" key="2">
    <source>
        <dbReference type="ARBA" id="ARBA00022679"/>
    </source>
</evidence>
<gene>
    <name evidence="4" type="primary">trmR</name>
    <name evidence="5" type="ORF">AS180_13745</name>
</gene>
<dbReference type="CDD" id="cd02440">
    <property type="entry name" value="AdoMet_MTases"/>
    <property type="match status" value="1"/>
</dbReference>
<feature type="binding site" evidence="4">
    <location>
        <position position="158"/>
    </location>
    <ligand>
        <name>Mg(2+)</name>
        <dbReference type="ChEBI" id="CHEBI:18420"/>
    </ligand>
</feature>
<dbReference type="PANTHER" id="PTHR10509:SF14">
    <property type="entry name" value="CAFFEOYL-COA O-METHYLTRANSFERASE 3-RELATED"/>
    <property type="match status" value="1"/>
</dbReference>
<keyword evidence="2 4" id="KW-0808">Transferase</keyword>
<keyword evidence="1 4" id="KW-0489">Methyltransferase</keyword>
<dbReference type="GO" id="GO:0016300">
    <property type="term" value="F:tRNA (uridine) methyltransferase activity"/>
    <property type="evidence" value="ECO:0007669"/>
    <property type="project" value="UniProtKB-UniRule"/>
</dbReference>
<evidence type="ECO:0000256" key="3">
    <source>
        <dbReference type="ARBA" id="ARBA00022691"/>
    </source>
</evidence>
<feature type="binding site" evidence="4">
    <location>
        <position position="83"/>
    </location>
    <ligand>
        <name>S-adenosyl-L-methionine</name>
        <dbReference type="ChEBI" id="CHEBI:59789"/>
    </ligand>
</feature>
<organism evidence="5 6">
    <name type="scientific">Priestia veravalensis</name>
    <dbReference type="NCBI Taxonomy" id="1414648"/>
    <lineage>
        <taxon>Bacteria</taxon>
        <taxon>Bacillati</taxon>
        <taxon>Bacillota</taxon>
        <taxon>Bacilli</taxon>
        <taxon>Bacillales</taxon>
        <taxon>Bacillaceae</taxon>
        <taxon>Priestia</taxon>
    </lineage>
</organism>
<feature type="binding site" evidence="4">
    <location>
        <begin position="111"/>
        <end position="112"/>
    </location>
    <ligand>
        <name>S-adenosyl-L-methionine</name>
        <dbReference type="ChEBI" id="CHEBI:59789"/>
    </ligand>
</feature>
<feature type="binding site" evidence="4">
    <location>
        <position position="131"/>
    </location>
    <ligand>
        <name>Mg(2+)</name>
        <dbReference type="ChEBI" id="CHEBI:18420"/>
    </ligand>
</feature>
<feature type="binding site" evidence="4">
    <location>
        <position position="157"/>
    </location>
    <ligand>
        <name>Mg(2+)</name>
        <dbReference type="ChEBI" id="CHEBI:18420"/>
    </ligand>
</feature>
<feature type="binding site" evidence="4">
    <location>
        <position position="66"/>
    </location>
    <ligand>
        <name>S-adenosyl-L-methionine</name>
        <dbReference type="ChEBI" id="CHEBI:59789"/>
    </ligand>
</feature>
<feature type="binding site" evidence="4">
    <location>
        <position position="36"/>
    </location>
    <ligand>
        <name>S-adenosyl-L-methionine</name>
        <dbReference type="ChEBI" id="CHEBI:59789"/>
    </ligand>
</feature>
<comment type="caution">
    <text evidence="5">The sequence shown here is derived from an EMBL/GenBank/DDBJ whole genome shotgun (WGS) entry which is preliminary data.</text>
</comment>
<comment type="similarity">
    <text evidence="4">Belongs to the class I-like SAM-binding methyltransferase superfamily. Cation-dependent O-methyltransferase family.</text>
</comment>
<keyword evidence="3 4" id="KW-0949">S-adenosyl-L-methionine</keyword>
<dbReference type="Proteomes" id="UP000053681">
    <property type="component" value="Unassembled WGS sequence"/>
</dbReference>
<evidence type="ECO:0000256" key="1">
    <source>
        <dbReference type="ARBA" id="ARBA00022603"/>
    </source>
</evidence>
<comment type="function">
    <text evidence="4">Catalyzes the methylation of 5-hydroxyuridine (ho5U) to form 5-methoxyuridine (mo5U) at position 34 in tRNAs.</text>
</comment>
<reference evidence="5 6" key="1">
    <citation type="submission" date="2015-11" db="EMBL/GenBank/DDBJ databases">
        <title>Bacillus caseinolyticus sp nov.</title>
        <authorList>
            <person name="Dastager S.G."/>
            <person name="Mawlankar R."/>
        </authorList>
    </citation>
    <scope>NUCLEOTIDE SEQUENCE [LARGE SCALE GENOMIC DNA]</scope>
    <source>
        <strain evidence="5 6">SGD-V-76</strain>
    </source>
</reference>
<dbReference type="PANTHER" id="PTHR10509">
    <property type="entry name" value="O-METHYLTRANSFERASE-RELATED"/>
    <property type="match status" value="1"/>
</dbReference>
<keyword evidence="4" id="KW-0819">tRNA processing</keyword>
<proteinExistence type="inferred from homology"/>
<dbReference type="GO" id="GO:0008757">
    <property type="term" value="F:S-adenosylmethionine-dependent methyltransferase activity"/>
    <property type="evidence" value="ECO:0007669"/>
    <property type="project" value="TreeGrafter"/>
</dbReference>
<dbReference type="Pfam" id="PF01596">
    <property type="entry name" value="Methyltransf_3"/>
    <property type="match status" value="1"/>
</dbReference>
<keyword evidence="4" id="KW-0479">Metal-binding</keyword>
<dbReference type="RefSeq" id="WP_025911709.1">
    <property type="nucleotide sequence ID" value="NZ_KQ758662.1"/>
</dbReference>
<sequence length="216" mass="24708">MLLQNVEQYVENLIPKRTELVEEMENYAKEHVVPIMELIGIEALLQILRLHQPAHILEIGTAIGYSAIRMAEALPNAKIVTVERNEDRYKQAQLFINRAEKKEQIKTLFGDALELQADIEQNGPYDAVFIDAAKGQYQRFFEHYAPLVNKKGIIISDNILFKGHVGTDLSQIETRRKRSLIKKIDAYNVWLMKHPDFQTTILPIGDGIAISIKRGD</sequence>
<dbReference type="InterPro" id="IPR002935">
    <property type="entry name" value="SAM_O-MeTrfase"/>
</dbReference>
<comment type="catalytic activity">
    <reaction evidence="4">
        <text>5-hydroxyuridine(34) in tRNA + S-adenosyl-L-methionine = 5-methoxyuridine(34) in tRNA + S-adenosyl-L-homocysteine + H(+)</text>
        <dbReference type="Rhea" id="RHEA:60524"/>
        <dbReference type="Rhea" id="RHEA-COMP:13381"/>
        <dbReference type="Rhea" id="RHEA-COMP:15591"/>
        <dbReference type="ChEBI" id="CHEBI:15378"/>
        <dbReference type="ChEBI" id="CHEBI:57856"/>
        <dbReference type="ChEBI" id="CHEBI:59789"/>
        <dbReference type="ChEBI" id="CHEBI:136877"/>
        <dbReference type="ChEBI" id="CHEBI:143860"/>
    </reaction>
</comment>
<dbReference type="GO" id="GO:0000287">
    <property type="term" value="F:magnesium ion binding"/>
    <property type="evidence" value="ECO:0007669"/>
    <property type="project" value="UniProtKB-UniRule"/>
</dbReference>
<protein>
    <recommendedName>
        <fullName evidence="4">tRNA 5-hydroxyuridine methyltransferase</fullName>
        <ecNumber evidence="4">2.1.1.-</ecNumber>
    </recommendedName>
    <alternativeName>
        <fullName evidence="4">ho5U methyltransferase</fullName>
    </alternativeName>
</protein>
<dbReference type="GO" id="GO:0030488">
    <property type="term" value="P:tRNA methylation"/>
    <property type="evidence" value="ECO:0007669"/>
    <property type="project" value="UniProtKB-UniRule"/>
</dbReference>
<dbReference type="Gene3D" id="3.40.50.150">
    <property type="entry name" value="Vaccinia Virus protein VP39"/>
    <property type="match status" value="1"/>
</dbReference>
<dbReference type="EC" id="2.1.1.-" evidence="4"/>
<evidence type="ECO:0000313" key="5">
    <source>
        <dbReference type="EMBL" id="KSU87305.1"/>
    </source>
</evidence>
<comment type="subunit">
    <text evidence="4">Homodimer.</text>
</comment>
<evidence type="ECO:0000256" key="4">
    <source>
        <dbReference type="HAMAP-Rule" id="MF_02217"/>
    </source>
</evidence>
<dbReference type="EMBL" id="LNQP01000047">
    <property type="protein sequence ID" value="KSU87305.1"/>
    <property type="molecule type" value="Genomic_DNA"/>
</dbReference>
<dbReference type="PROSITE" id="PS51682">
    <property type="entry name" value="SAM_OMT_I"/>
    <property type="match status" value="1"/>
</dbReference>
<dbReference type="InterPro" id="IPR029063">
    <property type="entry name" value="SAM-dependent_MTases_sf"/>
</dbReference>
<dbReference type="HAMAP" id="MF_02217">
    <property type="entry name" value="TrmR_methyltr"/>
    <property type="match status" value="1"/>
</dbReference>
<accession>A0A0V8JK11</accession>
<name>A0A0V8JK11_9BACI</name>
<evidence type="ECO:0000313" key="6">
    <source>
        <dbReference type="Proteomes" id="UP000053681"/>
    </source>
</evidence>
<dbReference type="GO" id="GO:0008171">
    <property type="term" value="F:O-methyltransferase activity"/>
    <property type="evidence" value="ECO:0007669"/>
    <property type="project" value="InterPro"/>
</dbReference>
<keyword evidence="6" id="KW-1185">Reference proteome</keyword>
<dbReference type="SUPFAM" id="SSF53335">
    <property type="entry name" value="S-adenosyl-L-methionine-dependent methyltransferases"/>
    <property type="match status" value="1"/>
</dbReference>
<feature type="binding site" evidence="4">
    <location>
        <position position="131"/>
    </location>
    <ligand>
        <name>S-adenosyl-L-methionine</name>
        <dbReference type="ChEBI" id="CHEBI:59789"/>
    </ligand>
</feature>